<dbReference type="InterPro" id="IPR039458">
    <property type="entry name" value="FimA-like"/>
</dbReference>
<reference evidence="7 8" key="1">
    <citation type="submission" date="2017-01" db="EMBL/GenBank/DDBJ databases">
        <title>New insights into the genetic diversity of Chromobacterium isolated from tropical freshwater lake.</title>
        <authorList>
            <person name="Santos A.B."/>
            <person name="Nascimento A.M."/>
            <person name="Da Silva P.C."/>
        </authorList>
    </citation>
    <scope>NUCLEOTIDE SEQUENCE [LARGE SCALE GENOMIC DNA]</scope>
    <source>
        <strain evidence="7 8">56AF</strain>
    </source>
</reference>
<dbReference type="SUPFAM" id="SSF49401">
    <property type="entry name" value="Bacterial adhesins"/>
    <property type="match status" value="1"/>
</dbReference>
<feature type="signal peptide" evidence="5">
    <location>
        <begin position="1"/>
        <end position="20"/>
    </location>
</feature>
<dbReference type="PANTHER" id="PTHR33420">
    <property type="entry name" value="FIMBRIAL SUBUNIT ELFA-RELATED"/>
    <property type="match status" value="1"/>
</dbReference>
<evidence type="ECO:0000313" key="6">
    <source>
        <dbReference type="EMBL" id="MEJ8675982.1"/>
    </source>
</evidence>
<evidence type="ECO:0000313" key="8">
    <source>
        <dbReference type="Proteomes" id="UP000239469"/>
    </source>
</evidence>
<evidence type="ECO:0000313" key="7">
    <source>
        <dbReference type="EMBL" id="PRP69300.1"/>
    </source>
</evidence>
<dbReference type="AlphaFoldDB" id="A0A2S9X0R4"/>
<keyword evidence="3 5" id="KW-0732">Signal</keyword>
<dbReference type="EMBL" id="JAVFJF020000032">
    <property type="protein sequence ID" value="MEJ8675982.1"/>
    <property type="molecule type" value="Genomic_DNA"/>
</dbReference>
<name>A0A2S9X0R4_9NEIS</name>
<protein>
    <submittedName>
        <fullName evidence="6">Fimbrial protein</fullName>
    </submittedName>
</protein>
<keyword evidence="9" id="KW-1185">Reference proteome</keyword>
<evidence type="ECO:0000256" key="1">
    <source>
        <dbReference type="ARBA" id="ARBA00004561"/>
    </source>
</evidence>
<dbReference type="InterPro" id="IPR036937">
    <property type="entry name" value="Adhesion_dom_fimbrial_sf"/>
</dbReference>
<dbReference type="RefSeq" id="WP_043625988.1">
    <property type="nucleotide sequence ID" value="NZ_JAFCYX010000001.1"/>
</dbReference>
<organism evidence="7 8">
    <name type="scientific">Chromobacterium amazonense</name>
    <dbReference type="NCBI Taxonomy" id="1382803"/>
    <lineage>
        <taxon>Bacteria</taxon>
        <taxon>Pseudomonadati</taxon>
        <taxon>Pseudomonadota</taxon>
        <taxon>Betaproteobacteria</taxon>
        <taxon>Neisseriales</taxon>
        <taxon>Chromobacteriaceae</taxon>
        <taxon>Chromobacterium</taxon>
    </lineage>
</organism>
<gene>
    <name evidence="7" type="ORF">BUE93_16035</name>
    <name evidence="6" type="ORF">QCL97_014690</name>
</gene>
<feature type="chain" id="PRO_5015411351" evidence="5">
    <location>
        <begin position="21"/>
        <end position="173"/>
    </location>
</feature>
<dbReference type="Proteomes" id="UP000239469">
    <property type="component" value="Unassembled WGS sequence"/>
</dbReference>
<evidence type="ECO:0000313" key="9">
    <source>
        <dbReference type="Proteomes" id="UP001224516"/>
    </source>
</evidence>
<comment type="similarity">
    <text evidence="2">Belongs to the fimbrial protein family.</text>
</comment>
<evidence type="ECO:0000256" key="2">
    <source>
        <dbReference type="ARBA" id="ARBA00006671"/>
    </source>
</evidence>
<dbReference type="GO" id="GO:0043709">
    <property type="term" value="P:cell adhesion involved in single-species biofilm formation"/>
    <property type="evidence" value="ECO:0007669"/>
    <property type="project" value="TreeGrafter"/>
</dbReference>
<dbReference type="OrthoDB" id="8656135at2"/>
<comment type="caution">
    <text evidence="7">The sequence shown here is derived from an EMBL/GenBank/DDBJ whole genome shotgun (WGS) entry which is preliminary data.</text>
</comment>
<dbReference type="Gene3D" id="2.60.40.1090">
    <property type="entry name" value="Fimbrial-type adhesion domain"/>
    <property type="match status" value="1"/>
</dbReference>
<proteinExistence type="inferred from homology"/>
<dbReference type="GO" id="GO:0009289">
    <property type="term" value="C:pilus"/>
    <property type="evidence" value="ECO:0007669"/>
    <property type="project" value="UniProtKB-SubCell"/>
</dbReference>
<evidence type="ECO:0000256" key="4">
    <source>
        <dbReference type="ARBA" id="ARBA00023263"/>
    </source>
</evidence>
<keyword evidence="4" id="KW-0281">Fimbrium</keyword>
<accession>A0A2S9X0R4</accession>
<comment type="subcellular location">
    <subcellularLocation>
        <location evidence="1">Fimbrium</location>
    </subcellularLocation>
</comment>
<dbReference type="InterPro" id="IPR050263">
    <property type="entry name" value="Bact_Fimbrial_Adh_Pro"/>
</dbReference>
<sequence length="173" mass="17299">MKQIVIAALIGLGVSSAAMASDGVINITGKIAAQTCTITGTTGTNVNVALPQVGASALTTSGATAGATPFNIRLTSCPSGLNNAQTRFEVGPNVDAQTGNLLNAVGAGNATNVEVQVLNNTFSQINLASNVGSQSVPISNGSATLSYYAQYYATGAATAGLVSTSVQYSMTYQ</sequence>
<evidence type="ECO:0000256" key="5">
    <source>
        <dbReference type="SAM" id="SignalP"/>
    </source>
</evidence>
<dbReference type="PANTHER" id="PTHR33420:SF3">
    <property type="entry name" value="FIMBRIAL SUBUNIT ELFA"/>
    <property type="match status" value="1"/>
</dbReference>
<dbReference type="Proteomes" id="UP001224516">
    <property type="component" value="Unassembled WGS sequence"/>
</dbReference>
<dbReference type="Pfam" id="PF16970">
    <property type="entry name" value="FimA"/>
    <property type="match status" value="1"/>
</dbReference>
<dbReference type="EMBL" id="MTBD01000030">
    <property type="protein sequence ID" value="PRP69300.1"/>
    <property type="molecule type" value="Genomic_DNA"/>
</dbReference>
<reference evidence="6 9" key="2">
    <citation type="submission" date="2023-12" db="EMBL/GenBank/DDBJ databases">
        <title>Evaluation and characterization of a potential secondary metabolite violacein from indigenous Chromobacterium amazonense SAM215.</title>
        <authorList>
            <person name="Tarafdar M.R."/>
            <person name="Abedin S.M."/>
            <person name="Atiqua A."/>
            <person name="Saha A."/>
            <person name="Khan S.N."/>
        </authorList>
    </citation>
    <scope>NUCLEOTIDE SEQUENCE [LARGE SCALE GENOMIC DNA]</scope>
    <source>
        <strain evidence="6 9">SAM215</strain>
    </source>
</reference>
<dbReference type="InterPro" id="IPR008966">
    <property type="entry name" value="Adhesion_dom_sf"/>
</dbReference>
<evidence type="ECO:0000256" key="3">
    <source>
        <dbReference type="ARBA" id="ARBA00022729"/>
    </source>
</evidence>